<dbReference type="SUPFAM" id="SSF54637">
    <property type="entry name" value="Thioesterase/thiol ester dehydrase-isomerase"/>
    <property type="match status" value="1"/>
</dbReference>
<dbReference type="GO" id="GO:0047617">
    <property type="term" value="F:fatty acyl-CoA hydrolase activity"/>
    <property type="evidence" value="ECO:0007669"/>
    <property type="project" value="InterPro"/>
</dbReference>
<dbReference type="InterPro" id="IPR039298">
    <property type="entry name" value="ACOT13"/>
</dbReference>
<gene>
    <name evidence="4" type="ORF">H2C83_03695</name>
</gene>
<feature type="domain" description="Thioesterase" evidence="3">
    <location>
        <begin position="32"/>
        <end position="107"/>
    </location>
</feature>
<dbReference type="Pfam" id="PF03061">
    <property type="entry name" value="4HBT"/>
    <property type="match status" value="1"/>
</dbReference>
<comment type="caution">
    <text evidence="4">The sequence shown here is derived from an EMBL/GenBank/DDBJ whole genome shotgun (WGS) entry which is preliminary data.</text>
</comment>
<evidence type="ECO:0000256" key="1">
    <source>
        <dbReference type="ARBA" id="ARBA00008324"/>
    </source>
</evidence>
<proteinExistence type="inferred from homology"/>
<accession>A0A7W1XQI3</accession>
<dbReference type="Gene3D" id="3.10.129.10">
    <property type="entry name" value="Hotdog Thioesterase"/>
    <property type="match status" value="1"/>
</dbReference>
<name>A0A7W1XQI3_9BACL</name>
<dbReference type="InterPro" id="IPR006683">
    <property type="entry name" value="Thioestr_dom"/>
</dbReference>
<dbReference type="InterPro" id="IPR003736">
    <property type="entry name" value="PAAI_dom"/>
</dbReference>
<dbReference type="CDD" id="cd03443">
    <property type="entry name" value="PaaI_thioesterase"/>
    <property type="match status" value="1"/>
</dbReference>
<evidence type="ECO:0000256" key="2">
    <source>
        <dbReference type="ARBA" id="ARBA00022801"/>
    </source>
</evidence>
<evidence type="ECO:0000259" key="3">
    <source>
        <dbReference type="Pfam" id="PF03061"/>
    </source>
</evidence>
<organism evidence="4 5">
    <name type="scientific">Thermoactinomyces mirandus</name>
    <dbReference type="NCBI Taxonomy" id="2756294"/>
    <lineage>
        <taxon>Bacteria</taxon>
        <taxon>Bacillati</taxon>
        <taxon>Bacillota</taxon>
        <taxon>Bacilli</taxon>
        <taxon>Bacillales</taxon>
        <taxon>Thermoactinomycetaceae</taxon>
        <taxon>Thermoactinomyces</taxon>
    </lineage>
</organism>
<dbReference type="Proteomes" id="UP000538292">
    <property type="component" value="Unassembled WGS sequence"/>
</dbReference>
<reference evidence="4 5" key="1">
    <citation type="submission" date="2020-07" db="EMBL/GenBank/DDBJ databases">
        <title>Thermoactinomyces phylogeny.</title>
        <authorList>
            <person name="Dunlap C."/>
        </authorList>
    </citation>
    <scope>NUCLEOTIDE SEQUENCE [LARGE SCALE GENOMIC DNA]</scope>
    <source>
        <strain evidence="4 5">AMNI-1</strain>
    </source>
</reference>
<dbReference type="NCBIfam" id="TIGR00369">
    <property type="entry name" value="unchar_dom_1"/>
    <property type="match status" value="1"/>
</dbReference>
<comment type="similarity">
    <text evidence="1">Belongs to the thioesterase PaaI family.</text>
</comment>
<evidence type="ECO:0000313" key="4">
    <source>
        <dbReference type="EMBL" id="MBA4601437.1"/>
    </source>
</evidence>
<dbReference type="AlphaFoldDB" id="A0A7W1XQI3"/>
<dbReference type="EMBL" id="JACEOL010000009">
    <property type="protein sequence ID" value="MBA4601437.1"/>
    <property type="molecule type" value="Genomic_DNA"/>
</dbReference>
<keyword evidence="2" id="KW-0378">Hydrolase</keyword>
<protein>
    <submittedName>
        <fullName evidence="4">PaaI family thioesterase</fullName>
    </submittedName>
</protein>
<evidence type="ECO:0000313" key="5">
    <source>
        <dbReference type="Proteomes" id="UP000538292"/>
    </source>
</evidence>
<dbReference type="PANTHER" id="PTHR21660:SF1">
    <property type="entry name" value="ACYL-COENZYME A THIOESTERASE 13"/>
    <property type="match status" value="1"/>
</dbReference>
<dbReference type="PANTHER" id="PTHR21660">
    <property type="entry name" value="THIOESTERASE SUPERFAMILY MEMBER-RELATED"/>
    <property type="match status" value="1"/>
</dbReference>
<sequence length="119" mass="12872">MSGFLGLKGSFVGEDEYEFSIPITPFMMNGAGMVHGGITATLADSVMGSLIYKRMPEDAKGVVTADMNVRYLAPGRGKQLISRAKLLRMGSSLASASCEIRNEKNHLITHATATFFIIR</sequence>
<keyword evidence="5" id="KW-1185">Reference proteome</keyword>
<dbReference type="InterPro" id="IPR029069">
    <property type="entry name" value="HotDog_dom_sf"/>
</dbReference>